<feature type="non-terminal residue" evidence="2">
    <location>
        <position position="1"/>
    </location>
</feature>
<feature type="compositionally biased region" description="Basic and acidic residues" evidence="1">
    <location>
        <begin position="77"/>
        <end position="86"/>
    </location>
</feature>
<organism evidence="2 3">
    <name type="scientific">Pristionchus entomophagus</name>
    <dbReference type="NCBI Taxonomy" id="358040"/>
    <lineage>
        <taxon>Eukaryota</taxon>
        <taxon>Metazoa</taxon>
        <taxon>Ecdysozoa</taxon>
        <taxon>Nematoda</taxon>
        <taxon>Chromadorea</taxon>
        <taxon>Rhabditida</taxon>
        <taxon>Rhabditina</taxon>
        <taxon>Diplogasteromorpha</taxon>
        <taxon>Diplogasteroidea</taxon>
        <taxon>Neodiplogasteridae</taxon>
        <taxon>Pristionchus</taxon>
    </lineage>
</organism>
<reference evidence="2" key="1">
    <citation type="submission" date="2023-10" db="EMBL/GenBank/DDBJ databases">
        <title>Genome assembly of Pristionchus species.</title>
        <authorList>
            <person name="Yoshida K."/>
            <person name="Sommer R.J."/>
        </authorList>
    </citation>
    <scope>NUCLEOTIDE SEQUENCE</scope>
    <source>
        <strain evidence="2">RS0144</strain>
    </source>
</reference>
<comment type="caution">
    <text evidence="2">The sequence shown here is derived from an EMBL/GenBank/DDBJ whole genome shotgun (WGS) entry which is preliminary data.</text>
</comment>
<dbReference type="Proteomes" id="UP001432027">
    <property type="component" value="Unassembled WGS sequence"/>
</dbReference>
<dbReference type="AlphaFoldDB" id="A0AAV5TUC7"/>
<protein>
    <submittedName>
        <fullName evidence="2">Uncharacterized protein</fullName>
    </submittedName>
</protein>
<evidence type="ECO:0000256" key="1">
    <source>
        <dbReference type="SAM" id="MobiDB-lite"/>
    </source>
</evidence>
<keyword evidence="3" id="KW-1185">Reference proteome</keyword>
<accession>A0AAV5TUC7</accession>
<feature type="non-terminal residue" evidence="2">
    <location>
        <position position="99"/>
    </location>
</feature>
<proteinExistence type="predicted"/>
<evidence type="ECO:0000313" key="2">
    <source>
        <dbReference type="EMBL" id="GMS97802.1"/>
    </source>
</evidence>
<evidence type="ECO:0000313" key="3">
    <source>
        <dbReference type="Proteomes" id="UP001432027"/>
    </source>
</evidence>
<feature type="region of interest" description="Disordered" evidence="1">
    <location>
        <begin position="58"/>
        <end position="87"/>
    </location>
</feature>
<dbReference type="EMBL" id="BTSX01000004">
    <property type="protein sequence ID" value="GMS97802.1"/>
    <property type="molecule type" value="Genomic_DNA"/>
</dbReference>
<gene>
    <name evidence="2" type="ORF">PENTCL1PPCAC_19977</name>
</gene>
<name>A0AAV5TUC7_9BILA</name>
<sequence length="99" mass="11012">LFDTRRRPYLLSSKMPLVLAQSLTVRVTDSGWLVVDLDAVRRTLVVAQLLSIRGTRAVSSHTAESLPATDAARPPTRRFDRVRSSHDSSAALCVHFVRL</sequence>